<dbReference type="Proteomes" id="UP001620262">
    <property type="component" value="Unassembled WGS sequence"/>
</dbReference>
<keyword evidence="1" id="KW-0677">Repeat</keyword>
<comment type="caution">
    <text evidence="5">The sequence shown here is derived from an EMBL/GenBank/DDBJ whole genome shotgun (WGS) entry which is preliminary data.</text>
</comment>
<dbReference type="GO" id="GO:0005524">
    <property type="term" value="F:ATP binding"/>
    <property type="evidence" value="ECO:0007669"/>
    <property type="project" value="UniProtKB-KW"/>
</dbReference>
<dbReference type="InterPro" id="IPR003593">
    <property type="entry name" value="AAA+_ATPase"/>
</dbReference>
<accession>A0ABW8KSV3</accession>
<dbReference type="InterPro" id="IPR003439">
    <property type="entry name" value="ABC_transporter-like_ATP-bd"/>
</dbReference>
<keyword evidence="2" id="KW-0547">Nucleotide-binding</keyword>
<dbReference type="Pfam" id="PF12848">
    <property type="entry name" value="ABC_tran_Xtn"/>
    <property type="match status" value="1"/>
</dbReference>
<dbReference type="SUPFAM" id="SSF52540">
    <property type="entry name" value="P-loop containing nucleoside triphosphate hydrolases"/>
    <property type="match status" value="2"/>
</dbReference>
<name>A0ABW8KSV3_9GAMM</name>
<dbReference type="SMART" id="SM00382">
    <property type="entry name" value="AAA"/>
    <property type="match status" value="2"/>
</dbReference>
<evidence type="ECO:0000259" key="4">
    <source>
        <dbReference type="PROSITE" id="PS50893"/>
    </source>
</evidence>
<proteinExistence type="predicted"/>
<keyword evidence="6" id="KW-1185">Reference proteome</keyword>
<feature type="domain" description="ABC transporter" evidence="4">
    <location>
        <begin position="17"/>
        <end position="269"/>
    </location>
</feature>
<reference evidence="5 6" key="1">
    <citation type="submission" date="2024-11" db="EMBL/GenBank/DDBJ databases">
        <title>The Natural Products Discovery Center: Release of the First 8490 Sequenced Strains for Exploring Actinobacteria Biosynthetic Diversity.</title>
        <authorList>
            <person name="Kalkreuter E."/>
            <person name="Kautsar S.A."/>
            <person name="Yang D."/>
            <person name="Bader C.D."/>
            <person name="Teijaro C.N."/>
            <person name="Fluegel L."/>
            <person name="Davis C.M."/>
            <person name="Simpson J.R."/>
            <person name="Lauterbach L."/>
            <person name="Steele A.D."/>
            <person name="Gui C."/>
            <person name="Meng S."/>
            <person name="Li G."/>
            <person name="Viehrig K."/>
            <person name="Ye F."/>
            <person name="Su P."/>
            <person name="Kiefer A.F."/>
            <person name="Nichols A."/>
            <person name="Cepeda A.J."/>
            <person name="Yan W."/>
            <person name="Fan B."/>
            <person name="Jiang Y."/>
            <person name="Adhikari A."/>
            <person name="Zheng C.-J."/>
            <person name="Schuster L."/>
            <person name="Cowan T.M."/>
            <person name="Smanski M.J."/>
            <person name="Chevrette M.G."/>
            <person name="De Carvalho L.P.S."/>
            <person name="Shen B."/>
        </authorList>
    </citation>
    <scope>NUCLEOTIDE SEQUENCE [LARGE SCALE GENOMIC DNA]</scope>
    <source>
        <strain evidence="5 6">NPDC078403</strain>
    </source>
</reference>
<dbReference type="EMBL" id="JBJDOT010000003">
    <property type="protein sequence ID" value="MFK3862837.1"/>
    <property type="molecule type" value="Genomic_DNA"/>
</dbReference>
<evidence type="ECO:0000256" key="2">
    <source>
        <dbReference type="ARBA" id="ARBA00022741"/>
    </source>
</evidence>
<keyword evidence="3 5" id="KW-0067">ATP-binding</keyword>
<dbReference type="PANTHER" id="PTHR19211">
    <property type="entry name" value="ATP-BINDING TRANSPORT PROTEIN-RELATED"/>
    <property type="match status" value="1"/>
</dbReference>
<dbReference type="Pfam" id="PF00005">
    <property type="entry name" value="ABC_tran"/>
    <property type="match status" value="2"/>
</dbReference>
<evidence type="ECO:0000313" key="5">
    <source>
        <dbReference type="EMBL" id="MFK3862837.1"/>
    </source>
</evidence>
<dbReference type="InterPro" id="IPR032781">
    <property type="entry name" value="ABC_tran_Xtn"/>
</dbReference>
<feature type="domain" description="ABC transporter" evidence="4">
    <location>
        <begin position="329"/>
        <end position="533"/>
    </location>
</feature>
<dbReference type="PROSITE" id="PS50893">
    <property type="entry name" value="ABC_TRANSPORTER_2"/>
    <property type="match status" value="2"/>
</dbReference>
<dbReference type="Gene3D" id="3.40.50.300">
    <property type="entry name" value="P-loop containing nucleotide triphosphate hydrolases"/>
    <property type="match status" value="2"/>
</dbReference>
<protein>
    <submittedName>
        <fullName evidence="5">ABC-F family ATP-binding cassette domain-containing protein</fullName>
    </submittedName>
</protein>
<dbReference type="InterPro" id="IPR027417">
    <property type="entry name" value="P-loop_NTPase"/>
</dbReference>
<gene>
    <name evidence="5" type="ORF">ACI2JU_02990</name>
</gene>
<evidence type="ECO:0000256" key="3">
    <source>
        <dbReference type="ARBA" id="ARBA00022840"/>
    </source>
</evidence>
<dbReference type="RefSeq" id="WP_259398521.1">
    <property type="nucleotide sequence ID" value="NZ_JBJDOT010000003.1"/>
</dbReference>
<sequence>MSYTAPRFFGVKTMSLLNLKSVTYHIGDKALYQNAEFTLLAGEHVGVTGANGVGKSTLLKLLQAELLPDEGDIIWQPAIKIGYLDQHAQMNDLLSVYDYLRTAFSELYLLEAQMLDIYACSKKSTQQSQLNRAAMIQTKLESQSFYVIDNKINAMAEGLGITAFGMQTQLAKLSGGQRHKVMLARILLLLPDVLLLDEPTNYLDVIHIKWLTEYLNEFEGAFMVVSHDQAFLNSIATNICDIDRQTIRKYKGNVAKSMAQKANDDAAYIKQYQAQKKHIDKLELFIAKNGAGVNASIANGRKKQLTRIERLVPPKQNKPITFMFRSSTSNAQEMLKTLDLVIGYSRPLLPAISLTIMRGEKVVITGFNGIGKSTLLKTLVGELAPLSGVIALSPVLQLGYFEQELYWSYPEATPVNLLKSVCDGLDDKTAREQLARFGVAGKLAIQPIESLSGGEQTKVKLCCLALKPTNLLVLDEPTTHLDMEVKAALKQALMEYTGTVIIVSHEQSFVADWPDRIVDIQSIINTQYAEVVKG</sequence>
<dbReference type="PANTHER" id="PTHR19211:SF65">
    <property type="entry name" value="ABC TRANSPORTER DOMAIN-CONTAINING PROTEIN"/>
    <property type="match status" value="1"/>
</dbReference>
<dbReference type="InterPro" id="IPR017871">
    <property type="entry name" value="ABC_transporter-like_CS"/>
</dbReference>
<dbReference type="PROSITE" id="PS00211">
    <property type="entry name" value="ABC_TRANSPORTER_1"/>
    <property type="match status" value="1"/>
</dbReference>
<evidence type="ECO:0000256" key="1">
    <source>
        <dbReference type="ARBA" id="ARBA00022737"/>
    </source>
</evidence>
<evidence type="ECO:0000313" key="6">
    <source>
        <dbReference type="Proteomes" id="UP001620262"/>
    </source>
</evidence>
<dbReference type="InterPro" id="IPR050611">
    <property type="entry name" value="ABCF"/>
</dbReference>
<organism evidence="5 6">
    <name type="scientific">Pseudoalteromonas rhizosphaerae</name>
    <dbReference type="NCBI Taxonomy" id="2518973"/>
    <lineage>
        <taxon>Bacteria</taxon>
        <taxon>Pseudomonadati</taxon>
        <taxon>Pseudomonadota</taxon>
        <taxon>Gammaproteobacteria</taxon>
        <taxon>Alteromonadales</taxon>
        <taxon>Pseudoalteromonadaceae</taxon>
        <taxon>Pseudoalteromonas</taxon>
    </lineage>
</organism>
<dbReference type="CDD" id="cd03221">
    <property type="entry name" value="ABCF_EF-3"/>
    <property type="match status" value="2"/>
</dbReference>